<feature type="chain" id="PRO_5045282753" description="DUF3995 domain-containing protein" evidence="2">
    <location>
        <begin position="25"/>
        <end position="300"/>
    </location>
</feature>
<feature type="transmembrane region" description="Helical" evidence="1">
    <location>
        <begin position="40"/>
        <end position="61"/>
    </location>
</feature>
<evidence type="ECO:0000256" key="2">
    <source>
        <dbReference type="SAM" id="SignalP"/>
    </source>
</evidence>
<name>A0ABR9KDX0_9ACTN</name>
<feature type="transmembrane region" description="Helical" evidence="1">
    <location>
        <begin position="68"/>
        <end position="89"/>
    </location>
</feature>
<comment type="caution">
    <text evidence="3">The sequence shown here is derived from an EMBL/GenBank/DDBJ whole genome shotgun (WGS) entry which is preliminary data.</text>
</comment>
<feature type="signal peptide" evidence="2">
    <location>
        <begin position="1"/>
        <end position="24"/>
    </location>
</feature>
<proteinExistence type="predicted"/>
<accession>A0ABR9KDX0</accession>
<protein>
    <recommendedName>
        <fullName evidence="5">DUF3995 domain-containing protein</fullName>
    </recommendedName>
</protein>
<feature type="transmembrane region" description="Helical" evidence="1">
    <location>
        <begin position="109"/>
        <end position="129"/>
    </location>
</feature>
<keyword evidence="2" id="KW-0732">Signal</keyword>
<evidence type="ECO:0000256" key="1">
    <source>
        <dbReference type="SAM" id="Phobius"/>
    </source>
</evidence>
<feature type="transmembrane region" description="Helical" evidence="1">
    <location>
        <begin position="227"/>
        <end position="244"/>
    </location>
</feature>
<gene>
    <name evidence="3" type="ORF">H4W81_002968</name>
</gene>
<sequence length="300" mass="31617">MTRWMTWAPWAALLAALAYGSVQAYWAAGNAPAWVLGYDVTLPSWVVIALCAGVALVVTGLRATRGLLPLVLAAWALSVALVSAAALLLLDVVSGVLPDLGIPRDPAAFLSRAGCAAVGLLAGATALSWQRRRTAGCVRCVGVPRLESTPRWGYVAAYAAVAGCLIRIVAQVTMGVAVPYAASPSLLIFEFGFLLAGVLLPLALAHRWGKIWPRWVPLLAGRRVPRWLVAGPGFAVAGALLAYFGTGLIQMTAETIDGTLEEPAFMWVAVPSYVLWGVGLAFASIAYYRITRPACTACGR</sequence>
<evidence type="ECO:0008006" key="5">
    <source>
        <dbReference type="Google" id="ProtNLM"/>
    </source>
</evidence>
<evidence type="ECO:0000313" key="4">
    <source>
        <dbReference type="Proteomes" id="UP000661607"/>
    </source>
</evidence>
<evidence type="ECO:0000313" key="3">
    <source>
        <dbReference type="EMBL" id="MBE1560189.1"/>
    </source>
</evidence>
<feature type="transmembrane region" description="Helical" evidence="1">
    <location>
        <begin position="264"/>
        <end position="288"/>
    </location>
</feature>
<dbReference type="EMBL" id="JADBEF010000001">
    <property type="protein sequence ID" value="MBE1560189.1"/>
    <property type="molecule type" value="Genomic_DNA"/>
</dbReference>
<organism evidence="3 4">
    <name type="scientific">Nonomuraea africana</name>
    <dbReference type="NCBI Taxonomy" id="46171"/>
    <lineage>
        <taxon>Bacteria</taxon>
        <taxon>Bacillati</taxon>
        <taxon>Actinomycetota</taxon>
        <taxon>Actinomycetes</taxon>
        <taxon>Streptosporangiales</taxon>
        <taxon>Streptosporangiaceae</taxon>
        <taxon>Nonomuraea</taxon>
    </lineage>
</organism>
<keyword evidence="1" id="KW-0472">Membrane</keyword>
<keyword evidence="1" id="KW-1133">Transmembrane helix</keyword>
<keyword evidence="1" id="KW-0812">Transmembrane</keyword>
<dbReference type="Proteomes" id="UP000661607">
    <property type="component" value="Unassembled WGS sequence"/>
</dbReference>
<feature type="transmembrane region" description="Helical" evidence="1">
    <location>
        <begin position="186"/>
        <end position="206"/>
    </location>
</feature>
<feature type="transmembrane region" description="Helical" evidence="1">
    <location>
        <begin position="155"/>
        <end position="180"/>
    </location>
</feature>
<keyword evidence="4" id="KW-1185">Reference proteome</keyword>
<reference evidence="3 4" key="1">
    <citation type="submission" date="2020-10" db="EMBL/GenBank/DDBJ databases">
        <title>Sequencing the genomes of 1000 actinobacteria strains.</title>
        <authorList>
            <person name="Klenk H.-P."/>
        </authorList>
    </citation>
    <scope>NUCLEOTIDE SEQUENCE [LARGE SCALE GENOMIC DNA]</scope>
    <source>
        <strain evidence="3 4">DSM 43748</strain>
    </source>
</reference>
<dbReference type="RefSeq" id="WP_192775308.1">
    <property type="nucleotide sequence ID" value="NZ_BAAASY010000029.1"/>
</dbReference>